<feature type="binding site" evidence="7">
    <location>
        <position position="143"/>
    </location>
    <ligand>
        <name>carbamoyl phosphate</name>
        <dbReference type="ChEBI" id="CHEBI:58228"/>
    </ligand>
</feature>
<evidence type="ECO:0000259" key="9">
    <source>
        <dbReference type="Pfam" id="PF02729"/>
    </source>
</evidence>
<dbReference type="InterPro" id="IPR036901">
    <property type="entry name" value="Asp/Orn_carbamoylTrfase_sf"/>
</dbReference>
<evidence type="ECO:0000256" key="7">
    <source>
        <dbReference type="HAMAP-Rule" id="MF_00001"/>
    </source>
</evidence>
<organism evidence="10 11">
    <name type="scientific">Corynebacterium atypicum</name>
    <dbReference type="NCBI Taxonomy" id="191610"/>
    <lineage>
        <taxon>Bacteria</taxon>
        <taxon>Bacillati</taxon>
        <taxon>Actinomycetota</taxon>
        <taxon>Actinomycetes</taxon>
        <taxon>Mycobacteriales</taxon>
        <taxon>Corynebacteriaceae</taxon>
        <taxon>Corynebacterium</taxon>
    </lineage>
</organism>
<comment type="subunit">
    <text evidence="7">Heterododecamer (2C3:3R2) of six catalytic PyrB chains organized as two trimers (C3), and six regulatory PyrI chains organized as three dimers (R2).</text>
</comment>
<reference evidence="10 11" key="1">
    <citation type="submission" date="2014-07" db="EMBL/GenBank/DDBJ databases">
        <title>Complete genome sequence of Corynebacterium atypicum DSM 44849: identifiction of the mycolic acid biosynthesis genes.</title>
        <authorList>
            <person name="Tippelt A."/>
            <person name="Mollmann S."/>
            <person name="Albersmeier A."/>
            <person name="Jaenicke S."/>
            <person name="Ruckert C."/>
            <person name="Tauch A."/>
        </authorList>
    </citation>
    <scope>NUCLEOTIDE SEQUENCE [LARGE SCALE GENOMIC DNA]</scope>
    <source>
        <strain evidence="10 11">R2070</strain>
    </source>
</reference>
<feature type="binding site" evidence="7">
    <location>
        <position position="272"/>
    </location>
    <ligand>
        <name>carbamoyl phosphate</name>
        <dbReference type="ChEBI" id="CHEBI:58228"/>
    </ligand>
</feature>
<proteinExistence type="inferred from homology"/>
<accession>A0ABM5QMN8</accession>
<dbReference type="InterPro" id="IPR006132">
    <property type="entry name" value="Asp/Orn_carbamoyltranf_P-bd"/>
</dbReference>
<feature type="binding site" evidence="7">
    <location>
        <position position="83"/>
    </location>
    <ligand>
        <name>L-aspartate</name>
        <dbReference type="ChEBI" id="CHEBI:29991"/>
    </ligand>
</feature>
<evidence type="ECO:0000313" key="11">
    <source>
        <dbReference type="Proteomes" id="UP000028504"/>
    </source>
</evidence>
<evidence type="ECO:0000256" key="5">
    <source>
        <dbReference type="ARBA" id="ARBA00043884"/>
    </source>
</evidence>
<dbReference type="PROSITE" id="PS00097">
    <property type="entry name" value="CARBAMOYLTRANSFERASE"/>
    <property type="match status" value="1"/>
</dbReference>
<feature type="binding site" evidence="7">
    <location>
        <position position="55"/>
    </location>
    <ligand>
        <name>carbamoyl phosphate</name>
        <dbReference type="ChEBI" id="CHEBI:58228"/>
    </ligand>
</feature>
<feature type="binding site" evidence="7">
    <location>
        <position position="230"/>
    </location>
    <ligand>
        <name>L-aspartate</name>
        <dbReference type="ChEBI" id="CHEBI:29991"/>
    </ligand>
</feature>
<dbReference type="Pfam" id="PF02729">
    <property type="entry name" value="OTCace_N"/>
    <property type="match status" value="1"/>
</dbReference>
<dbReference type="PANTHER" id="PTHR45753">
    <property type="entry name" value="ORNITHINE CARBAMOYLTRANSFERASE, MITOCHONDRIAL"/>
    <property type="match status" value="1"/>
</dbReference>
<dbReference type="SUPFAM" id="SSF53671">
    <property type="entry name" value="Aspartate/ornithine carbamoyltransferase"/>
    <property type="match status" value="1"/>
</dbReference>
<comment type="catalytic activity">
    <reaction evidence="6 7">
        <text>carbamoyl phosphate + L-aspartate = N-carbamoyl-L-aspartate + phosphate + H(+)</text>
        <dbReference type="Rhea" id="RHEA:20013"/>
        <dbReference type="ChEBI" id="CHEBI:15378"/>
        <dbReference type="ChEBI" id="CHEBI:29991"/>
        <dbReference type="ChEBI" id="CHEBI:32814"/>
        <dbReference type="ChEBI" id="CHEBI:43474"/>
        <dbReference type="ChEBI" id="CHEBI:58228"/>
        <dbReference type="EC" id="2.1.3.2"/>
    </reaction>
</comment>
<protein>
    <recommendedName>
        <fullName evidence="7">Aspartate carbamoyltransferase</fullName>
        <ecNumber evidence="7">2.1.3.2</ecNumber>
    </recommendedName>
    <alternativeName>
        <fullName evidence="7">Aspartate transcarbamylase</fullName>
        <shortName evidence="7">ATCase</shortName>
    </alternativeName>
</protein>
<evidence type="ECO:0000256" key="3">
    <source>
        <dbReference type="ARBA" id="ARBA00022679"/>
    </source>
</evidence>
<dbReference type="RefSeq" id="WP_038605302.1">
    <property type="nucleotide sequence ID" value="NZ_CP008944.1"/>
</dbReference>
<dbReference type="InterPro" id="IPR002082">
    <property type="entry name" value="Asp_carbamoyltransf"/>
</dbReference>
<dbReference type="Pfam" id="PF00185">
    <property type="entry name" value="OTCace"/>
    <property type="match status" value="1"/>
</dbReference>
<dbReference type="Proteomes" id="UP000028504">
    <property type="component" value="Chromosome"/>
</dbReference>
<feature type="binding site" evidence="7">
    <location>
        <position position="105"/>
    </location>
    <ligand>
        <name>carbamoyl phosphate</name>
        <dbReference type="ChEBI" id="CHEBI:58228"/>
    </ligand>
</feature>
<comment type="similarity">
    <text evidence="2 7">Belongs to the aspartate/ornithine carbamoyltransferase superfamily. ATCase family.</text>
</comment>
<feature type="binding site" evidence="7">
    <location>
        <position position="56"/>
    </location>
    <ligand>
        <name>carbamoyl phosphate</name>
        <dbReference type="ChEBI" id="CHEBI:58228"/>
    </ligand>
</feature>
<gene>
    <name evidence="7" type="primary">pyrB</name>
    <name evidence="10" type="ORF">CATYP_04855</name>
</gene>
<dbReference type="HAMAP" id="MF_00001">
    <property type="entry name" value="Asp_carb_tr"/>
    <property type="match status" value="1"/>
</dbReference>
<keyword evidence="4 7" id="KW-0665">Pyrimidine biosynthesis</keyword>
<feature type="binding site" evidence="7">
    <location>
        <position position="176"/>
    </location>
    <ligand>
        <name>L-aspartate</name>
        <dbReference type="ChEBI" id="CHEBI:29991"/>
    </ligand>
</feature>
<keyword evidence="11" id="KW-1185">Reference proteome</keyword>
<feature type="domain" description="Aspartate/ornithine carbamoyltransferase carbamoyl-P binding" evidence="9">
    <location>
        <begin position="2"/>
        <end position="153"/>
    </location>
</feature>
<feature type="binding site" evidence="7">
    <location>
        <position position="271"/>
    </location>
    <ligand>
        <name>carbamoyl phosphate</name>
        <dbReference type="ChEBI" id="CHEBI:58228"/>
    </ligand>
</feature>
<comment type="function">
    <text evidence="5 7">Catalyzes the condensation of carbamoyl phosphate and aspartate to form carbamoyl aspartate and inorganic phosphate, the committed step in the de novo pyrimidine nucleotide biosynthesis pathway.</text>
</comment>
<dbReference type="Gene3D" id="3.40.50.1370">
    <property type="entry name" value="Aspartate/ornithine carbamoyltransferase"/>
    <property type="match status" value="2"/>
</dbReference>
<dbReference type="NCBIfam" id="NF002032">
    <property type="entry name" value="PRK00856.1"/>
    <property type="match status" value="1"/>
</dbReference>
<keyword evidence="3 7" id="KW-0808">Transferase</keyword>
<feature type="binding site" evidence="7">
    <location>
        <position position="140"/>
    </location>
    <ligand>
        <name>carbamoyl phosphate</name>
        <dbReference type="ChEBI" id="CHEBI:58228"/>
    </ligand>
</feature>
<dbReference type="EMBL" id="CP008944">
    <property type="protein sequence ID" value="AIG64070.1"/>
    <property type="molecule type" value="Genomic_DNA"/>
</dbReference>
<evidence type="ECO:0000256" key="2">
    <source>
        <dbReference type="ARBA" id="ARBA00008896"/>
    </source>
</evidence>
<dbReference type="InterPro" id="IPR006130">
    <property type="entry name" value="Asp/Orn_carbamoylTrfase"/>
</dbReference>
<dbReference type="PRINTS" id="PR00100">
    <property type="entry name" value="AOTCASE"/>
</dbReference>
<name>A0ABM5QMN8_9CORY</name>
<feature type="domain" description="Aspartate/ornithine carbamoyltransferase Asp/Orn-binding" evidence="8">
    <location>
        <begin position="163"/>
        <end position="308"/>
    </location>
</feature>
<evidence type="ECO:0000256" key="4">
    <source>
        <dbReference type="ARBA" id="ARBA00022975"/>
    </source>
</evidence>
<evidence type="ECO:0000256" key="1">
    <source>
        <dbReference type="ARBA" id="ARBA00004852"/>
    </source>
</evidence>
<dbReference type="InterPro" id="IPR006131">
    <property type="entry name" value="Asp_carbamoyltransf_Asp/Orn-bd"/>
</dbReference>
<dbReference type="PRINTS" id="PR00101">
    <property type="entry name" value="ATCASE"/>
</dbReference>
<evidence type="ECO:0000259" key="8">
    <source>
        <dbReference type="Pfam" id="PF00185"/>
    </source>
</evidence>
<comment type="pathway">
    <text evidence="1 7">Pyrimidine metabolism; UMP biosynthesis via de novo pathway; (S)-dihydroorotate from bicarbonate: step 2/3.</text>
</comment>
<evidence type="ECO:0000313" key="10">
    <source>
        <dbReference type="EMBL" id="AIG64070.1"/>
    </source>
</evidence>
<dbReference type="EC" id="2.1.3.2" evidence="7"/>
<evidence type="ECO:0000256" key="6">
    <source>
        <dbReference type="ARBA" id="ARBA00048859"/>
    </source>
</evidence>
<dbReference type="PANTHER" id="PTHR45753:SF6">
    <property type="entry name" value="ASPARTATE CARBAMOYLTRANSFERASE"/>
    <property type="match status" value="1"/>
</dbReference>
<dbReference type="NCBIfam" id="TIGR00670">
    <property type="entry name" value="asp_carb_tr"/>
    <property type="match status" value="1"/>
</dbReference>
<sequence length="328" mass="35299">MRNLLDTGDLSRAEIVALMDEAENFRAALAGREIKKLPTLRGRTVFTLFYENSTRTRSSFETAGKWMSADVINMSASSSSVKKGESLKDTGLTLAAIGADAIIIRHPSSGAAVHLARELDRELGAAAPAVINAGDGRHQHPTQALLDAVTMRQRLGSLDALNGARVLIVGDCVHSRVVRSNVDVLNALGAEVVLCAPPTLLPVGVDTWPVRTAFDFDAEIGRADVVMMLRVQQERMHGGFFPSHREYSSLYGLSPQRLEAMKEGAIVMHPGPMLRGMEINYDVADAPQTAVLQQVANGVHVRMAVLHTLLAHEPGLSAGALDTAARRD</sequence>